<dbReference type="Proteomes" id="UP000076154">
    <property type="component" value="Unassembled WGS sequence"/>
</dbReference>
<comment type="caution">
    <text evidence="1">The sequence shown here is derived from an EMBL/GenBank/DDBJ whole genome shotgun (WGS) entry which is preliminary data.</text>
</comment>
<evidence type="ECO:0000313" key="2">
    <source>
        <dbReference type="Proteomes" id="UP000076154"/>
    </source>
</evidence>
<keyword evidence="2" id="KW-1185">Reference proteome</keyword>
<organism evidence="1 2">
    <name type="scientific">Hypsizygus marmoreus</name>
    <name type="common">White beech mushroom</name>
    <name type="synonym">Agaricus marmoreus</name>
    <dbReference type="NCBI Taxonomy" id="39966"/>
    <lineage>
        <taxon>Eukaryota</taxon>
        <taxon>Fungi</taxon>
        <taxon>Dikarya</taxon>
        <taxon>Basidiomycota</taxon>
        <taxon>Agaricomycotina</taxon>
        <taxon>Agaricomycetes</taxon>
        <taxon>Agaricomycetidae</taxon>
        <taxon>Agaricales</taxon>
        <taxon>Tricholomatineae</taxon>
        <taxon>Lyophyllaceae</taxon>
        <taxon>Hypsizygus</taxon>
    </lineage>
</organism>
<accession>A0A369K7X3</accession>
<dbReference type="AlphaFoldDB" id="A0A369K7X3"/>
<dbReference type="OrthoDB" id="3216537at2759"/>
<sequence length="389" mass="43834">MSLITKQNRISVKPFATLPPLLEIPAISPPTPSVSVSDVSSRWGAETAPGVDLAEGCLLTKAVKYTHRIVSWVDCACSGDSRLIEELIDELGICHLAEFKIDKPCNLSFLESYIHTSLNDFAFIAVTASSSTLEGLISLLQDDNNMRQQKIDDYGDVYSRSPDVFSSPYIRDPMLELVALHPHHFLPLGSALTIYDPASCTLKNYFAAEDNCLRESPKAHSPRLPPFRHTGLRHPLGYPNVFLIALNAEIKFRRYFRRTQQSSPLPDDVVALMRRTMDLVDLIYWIPVPKKGSPGEEIVAERMGLEVGDTDDIQERYWSWITARHREDRQETRAFRNMDPEQRKAYVTALIAGPDADYWPYNESLGPTSTASLYSDKSNVDAWMNDINP</sequence>
<dbReference type="EMBL" id="LUEZ02000013">
    <property type="protein sequence ID" value="RDB27894.1"/>
    <property type="molecule type" value="Genomic_DNA"/>
</dbReference>
<gene>
    <name evidence="1" type="ORF">Hypma_002215</name>
</gene>
<evidence type="ECO:0000313" key="1">
    <source>
        <dbReference type="EMBL" id="RDB27894.1"/>
    </source>
</evidence>
<protein>
    <submittedName>
        <fullName evidence="1">Uncharacterized protein</fullName>
    </submittedName>
</protein>
<reference evidence="1" key="1">
    <citation type="submission" date="2018-04" db="EMBL/GenBank/DDBJ databases">
        <title>Whole genome sequencing of Hypsizygus marmoreus.</title>
        <authorList>
            <person name="Choi I.-G."/>
            <person name="Min B."/>
            <person name="Kim J.-G."/>
            <person name="Kim S."/>
            <person name="Oh Y.-L."/>
            <person name="Kong W.-S."/>
            <person name="Park H."/>
            <person name="Jeong J."/>
            <person name="Song E.-S."/>
        </authorList>
    </citation>
    <scope>NUCLEOTIDE SEQUENCE [LARGE SCALE GENOMIC DNA]</scope>
    <source>
        <strain evidence="1">51987-8</strain>
    </source>
</reference>
<dbReference type="InParanoid" id="A0A369K7X3"/>
<proteinExistence type="predicted"/>
<name>A0A369K7X3_HYPMA</name>